<protein>
    <submittedName>
        <fullName evidence="1">Uncharacterized protein</fullName>
    </submittedName>
</protein>
<gene>
    <name evidence="1" type="ORF">CEXT_264111</name>
</gene>
<sequence>MNFTWYGEGVPPTRDRGVGHPLSVSALPSASFNSISKGPRCRSFIHDHQGYRGGRGLSSGWSTVTAGSFGGGLRKSRKMGNKFRFSFFPFLSEDLGIESSVCVTVTGGR</sequence>
<dbReference type="Proteomes" id="UP001054945">
    <property type="component" value="Unassembled WGS sequence"/>
</dbReference>
<organism evidence="1 2">
    <name type="scientific">Caerostris extrusa</name>
    <name type="common">Bark spider</name>
    <name type="synonym">Caerostris bankana</name>
    <dbReference type="NCBI Taxonomy" id="172846"/>
    <lineage>
        <taxon>Eukaryota</taxon>
        <taxon>Metazoa</taxon>
        <taxon>Ecdysozoa</taxon>
        <taxon>Arthropoda</taxon>
        <taxon>Chelicerata</taxon>
        <taxon>Arachnida</taxon>
        <taxon>Araneae</taxon>
        <taxon>Araneomorphae</taxon>
        <taxon>Entelegynae</taxon>
        <taxon>Araneoidea</taxon>
        <taxon>Araneidae</taxon>
        <taxon>Caerostris</taxon>
    </lineage>
</organism>
<keyword evidence="2" id="KW-1185">Reference proteome</keyword>
<comment type="caution">
    <text evidence="1">The sequence shown here is derived from an EMBL/GenBank/DDBJ whole genome shotgun (WGS) entry which is preliminary data.</text>
</comment>
<proteinExistence type="predicted"/>
<accession>A0AAV4P946</accession>
<name>A0AAV4P946_CAEEX</name>
<dbReference type="AlphaFoldDB" id="A0AAV4P946"/>
<evidence type="ECO:0000313" key="1">
    <source>
        <dbReference type="EMBL" id="GIX93139.1"/>
    </source>
</evidence>
<evidence type="ECO:0000313" key="2">
    <source>
        <dbReference type="Proteomes" id="UP001054945"/>
    </source>
</evidence>
<reference evidence="1 2" key="1">
    <citation type="submission" date="2021-06" db="EMBL/GenBank/DDBJ databases">
        <title>Caerostris extrusa draft genome.</title>
        <authorList>
            <person name="Kono N."/>
            <person name="Arakawa K."/>
        </authorList>
    </citation>
    <scope>NUCLEOTIDE SEQUENCE [LARGE SCALE GENOMIC DNA]</scope>
</reference>
<dbReference type="EMBL" id="BPLR01004201">
    <property type="protein sequence ID" value="GIX93139.1"/>
    <property type="molecule type" value="Genomic_DNA"/>
</dbReference>